<evidence type="ECO:0000313" key="6">
    <source>
        <dbReference type="Proteomes" id="UP000245119"/>
    </source>
</evidence>
<feature type="compositionally biased region" description="Basic and acidic residues" evidence="2">
    <location>
        <begin position="96"/>
        <end position="115"/>
    </location>
</feature>
<feature type="compositionally biased region" description="Basic and acidic residues" evidence="2">
    <location>
        <begin position="327"/>
        <end position="347"/>
    </location>
</feature>
<dbReference type="GO" id="GO:0003723">
    <property type="term" value="F:RNA binding"/>
    <property type="evidence" value="ECO:0007669"/>
    <property type="project" value="UniProtKB-UniRule"/>
</dbReference>
<feature type="compositionally biased region" description="Basic and acidic residues" evidence="2">
    <location>
        <begin position="697"/>
        <end position="710"/>
    </location>
</feature>
<feature type="region of interest" description="Disordered" evidence="2">
    <location>
        <begin position="96"/>
        <end position="489"/>
    </location>
</feature>
<dbReference type="PROSITE" id="PS50102">
    <property type="entry name" value="RRM"/>
    <property type="match status" value="1"/>
</dbReference>
<feature type="compositionally biased region" description="Low complexity" evidence="2">
    <location>
        <begin position="310"/>
        <end position="324"/>
    </location>
</feature>
<feature type="compositionally biased region" description="Basic and acidic residues" evidence="2">
    <location>
        <begin position="405"/>
        <end position="423"/>
    </location>
</feature>
<dbReference type="GO" id="GO:0061574">
    <property type="term" value="C:ASAP complex"/>
    <property type="evidence" value="ECO:0007669"/>
    <property type="project" value="TreeGrafter"/>
</dbReference>
<feature type="compositionally biased region" description="Basic residues" evidence="2">
    <location>
        <begin position="238"/>
        <end position="251"/>
    </location>
</feature>
<feature type="compositionally biased region" description="Acidic residues" evidence="2">
    <location>
        <begin position="678"/>
        <end position="687"/>
    </location>
</feature>
<evidence type="ECO:0000259" key="4">
    <source>
        <dbReference type="PROSITE" id="PS50800"/>
    </source>
</evidence>
<dbReference type="Proteomes" id="UP000245119">
    <property type="component" value="Linkage Group LG12"/>
</dbReference>
<feature type="compositionally biased region" description="Basic and acidic residues" evidence="2">
    <location>
        <begin position="1472"/>
        <end position="1487"/>
    </location>
</feature>
<dbReference type="Gene3D" id="3.30.70.330">
    <property type="match status" value="1"/>
</dbReference>
<feature type="compositionally biased region" description="Low complexity" evidence="2">
    <location>
        <begin position="802"/>
        <end position="821"/>
    </location>
</feature>
<feature type="compositionally biased region" description="Basic and acidic residues" evidence="2">
    <location>
        <begin position="587"/>
        <end position="605"/>
    </location>
</feature>
<dbReference type="InterPro" id="IPR012677">
    <property type="entry name" value="Nucleotide-bd_a/b_plait_sf"/>
</dbReference>
<proteinExistence type="predicted"/>
<dbReference type="PANTHER" id="PTHR46589">
    <property type="entry name" value="APOPTOTIC CHROMATIN CONDENSATION INDUCER IN THE NUCLEUS"/>
    <property type="match status" value="1"/>
</dbReference>
<sequence length="1493" mass="168482">MADDSDITLNGKLLSELRVVDLKRELEQRGLSKGGSKTQLTDRLRAQLRLEKLHSEAQAASSGDEAKAPNLALQDDEVTGKNDFIKQYLLQQQRNLERQREIKKKVEEERKRQSAEESADESQQSIAEEENKSKEVTSEAEVKAATDAPAGVSTSDLEMAKSRSRHYRSKEKNEAAQKREVVESTNEKGDADSTEPEVKKSKQTRSPSPRESGHHKRHRSGSSSRSRSRSPERFQSTKGHKGGHKHGRGRSSRKESRSSSRSPSPKTSSRGKAETQRVSRPRNTSRPSRSKSKSPDDIAEKTLIRRSSRRSAQAARASNSQQQNVEESGRREQEPLEVREGTVEDKTISFSSPDAKETSPKELPSSSSQVPLIEKLAEHSQPTKREGQEIASEEGVQKSLTEVGKSVELEKETRLRQTKKTEASSEESEVVVPKPKRGSRWSRSSSDLKPVESDVAPSEAAGKPDTFKRALVSSDETSEQLVPKKREENSVVCEETVVNFQLSEQTDLLKEGSTGERADSDSKEQKLSKISGRDRKSLSKDELKESSEQTEKTLGDISGDKADKKLQEEEFIRKAGSSEQQVTSGRDFIDRQPDVGEEQAAKEDTEVPSSTKTDYTKEKVDKLIEKNKEVASDACEDSRPTESRQKRIWRSRSKEEGAKRGEQEKFPEVHLKGVSSNLEEEKDDTENSEQSLHKFKNQKEEDMPQERQGDSNDVAEMSEVPNDNVESGTNPAAQLVSHEITEKLPANQKSEENSKGIKNEQQSDTSQNAEYEGTKNMLGTVSQSIRKEPNINETTVLEDKQPQPSQSEDSPSRSRSTSRSPAPREKSRGQKRKDSSSSASSRSRSQSRSVSRKNRSSSSSSRSSSSKSESSDTEEEEPRSMKSTASKRSPRKSVSRSPSPSTNEAKGGRKSAAVKHEGSAEATKKKRETMGENSSSKSPPRKLARASGTSDTDEIGKDVGNDIKGAAKIEARSFRRLGSRVSSEGQAKSEDITADKENISQSKEKPARKRKWGSSQSKTNTSKQRVSTIEISTDSLKVMRDGEEAEEDARKVETRDDTKENDADADSNLSAKMGKVEKPDKQSKANTDNALKKGKLEKSSPQKKKEVIKNDVPEKIQTLESSKGGRHVNAPLVTPDEPEVVVREPSPPRRPVNCVVHVMNLVRPFTLGQLKQLLGRTGKIVESGFWINSIKSHCYVTYEKEEDAVKTREALHGARWPQSNPKLLRVDFATPEEIERRRAEEEGGPVPPRPQPPPPPQPPSPPVVREREREREKRPVAEPERKREEKPVREWDRGKRSRSSERGPAARPRSRSRDRPREKEREREKEHRHPEQTKSRERKEKKAPPVEQPKVEEEPPAKLLDDLFRKTKATPCIYWLPLTEEQYLQKMQAKKERAVQRQKRMEQEEAEEEAARKKTVEQRRREIPPSPSRERAERDRQRERENELIRQRERQKERERSRDNGRERRRPGPGNDSRERGGNQERSSSRGHDRRRR</sequence>
<feature type="domain" description="SAP" evidence="4">
    <location>
        <begin position="14"/>
        <end position="48"/>
    </location>
</feature>
<dbReference type="InterPro" id="IPR036361">
    <property type="entry name" value="SAP_dom_sf"/>
</dbReference>
<dbReference type="GO" id="GO:0071011">
    <property type="term" value="C:precatalytic spliceosome"/>
    <property type="evidence" value="ECO:0007669"/>
    <property type="project" value="TreeGrafter"/>
</dbReference>
<dbReference type="InterPro" id="IPR034257">
    <property type="entry name" value="Acinus_RRM"/>
</dbReference>
<feature type="compositionally biased region" description="Basic and acidic residues" evidence="2">
    <location>
        <begin position="293"/>
        <end position="303"/>
    </location>
</feature>
<feature type="compositionally biased region" description="Basic and acidic residues" evidence="2">
    <location>
        <begin position="507"/>
        <end position="573"/>
    </location>
</feature>
<feature type="compositionally biased region" description="Basic and acidic residues" evidence="2">
    <location>
        <begin position="1311"/>
        <end position="1359"/>
    </location>
</feature>
<dbReference type="InterPro" id="IPR035979">
    <property type="entry name" value="RBD_domain_sf"/>
</dbReference>
<feature type="compositionally biased region" description="Basic and acidic residues" evidence="2">
    <location>
        <begin position="1264"/>
        <end position="1301"/>
    </location>
</feature>
<feature type="compositionally biased region" description="Polar residues" evidence="2">
    <location>
        <begin position="1013"/>
        <end position="1035"/>
    </location>
</feature>
<feature type="compositionally biased region" description="Basic and acidic residues" evidence="2">
    <location>
        <begin position="129"/>
        <end position="144"/>
    </location>
</feature>
<feature type="domain" description="RRM" evidence="3">
    <location>
        <begin position="1154"/>
        <end position="1231"/>
    </location>
</feature>
<feature type="compositionally biased region" description="Basic and acidic residues" evidence="2">
    <location>
        <begin position="170"/>
        <end position="200"/>
    </location>
</feature>
<dbReference type="CDD" id="cd12432">
    <property type="entry name" value="RRM_ACINU"/>
    <property type="match status" value="1"/>
</dbReference>
<reference evidence="5 6" key="1">
    <citation type="submission" date="2018-04" db="EMBL/GenBank/DDBJ databases">
        <title>The genome of golden apple snail Pomacea canaliculata provides insight into stress tolerance and invasive adaptation.</title>
        <authorList>
            <person name="Liu C."/>
            <person name="Liu B."/>
            <person name="Ren Y."/>
            <person name="Zhang Y."/>
            <person name="Wang H."/>
            <person name="Li S."/>
            <person name="Jiang F."/>
            <person name="Yin L."/>
            <person name="Zhang G."/>
            <person name="Qian W."/>
            <person name="Fan W."/>
        </authorList>
    </citation>
    <scope>NUCLEOTIDE SEQUENCE [LARGE SCALE GENOMIC DNA]</scope>
    <source>
        <strain evidence="5">SZHN2017</strain>
        <tissue evidence="5">Muscle</tissue>
    </source>
</reference>
<feature type="compositionally biased region" description="Basic and acidic residues" evidence="2">
    <location>
        <begin position="987"/>
        <end position="1005"/>
    </location>
</feature>
<evidence type="ECO:0000256" key="2">
    <source>
        <dbReference type="SAM" id="MobiDB-lite"/>
    </source>
</evidence>
<dbReference type="Gene3D" id="1.10.720.30">
    <property type="entry name" value="SAP domain"/>
    <property type="match status" value="1"/>
</dbReference>
<organism evidence="5 6">
    <name type="scientific">Pomacea canaliculata</name>
    <name type="common">Golden apple snail</name>
    <dbReference type="NCBI Taxonomy" id="400727"/>
    <lineage>
        <taxon>Eukaryota</taxon>
        <taxon>Metazoa</taxon>
        <taxon>Spiralia</taxon>
        <taxon>Lophotrochozoa</taxon>
        <taxon>Mollusca</taxon>
        <taxon>Gastropoda</taxon>
        <taxon>Caenogastropoda</taxon>
        <taxon>Architaenioglossa</taxon>
        <taxon>Ampullarioidea</taxon>
        <taxon>Ampullariidae</taxon>
        <taxon>Pomacea</taxon>
    </lineage>
</organism>
<feature type="region of interest" description="Disordered" evidence="2">
    <location>
        <begin position="1387"/>
        <end position="1493"/>
    </location>
</feature>
<protein>
    <recommendedName>
        <fullName evidence="7">SAP domain-containing protein</fullName>
    </recommendedName>
</protein>
<evidence type="ECO:0000313" key="5">
    <source>
        <dbReference type="EMBL" id="PVD20562.1"/>
    </source>
</evidence>
<evidence type="ECO:0000259" key="3">
    <source>
        <dbReference type="PROSITE" id="PS50102"/>
    </source>
</evidence>
<feature type="compositionally biased region" description="Pro residues" evidence="2">
    <location>
        <begin position="1245"/>
        <end position="1262"/>
    </location>
</feature>
<feature type="compositionally biased region" description="Basic and acidic residues" evidence="2">
    <location>
        <begin position="375"/>
        <end position="388"/>
    </location>
</feature>
<dbReference type="PROSITE" id="PS50800">
    <property type="entry name" value="SAP"/>
    <property type="match status" value="1"/>
</dbReference>
<comment type="caution">
    <text evidence="5">The sequence shown here is derived from an EMBL/GenBank/DDBJ whole genome shotgun (WGS) entry which is preliminary data.</text>
</comment>
<feature type="compositionally biased region" description="Basic and acidic residues" evidence="2">
    <location>
        <begin position="749"/>
        <end position="758"/>
    </location>
</feature>
<feature type="compositionally biased region" description="Low complexity" evidence="2">
    <location>
        <begin position="259"/>
        <end position="270"/>
    </location>
</feature>
<dbReference type="OrthoDB" id="5348404at2759"/>
<name>A0A2T7NHE3_POMCA</name>
<evidence type="ECO:0008006" key="7">
    <source>
        <dbReference type="Google" id="ProtNLM"/>
    </source>
</evidence>
<dbReference type="InterPro" id="IPR000504">
    <property type="entry name" value="RRM_dom"/>
</dbReference>
<dbReference type="Pfam" id="PF02037">
    <property type="entry name" value="SAP"/>
    <property type="match status" value="1"/>
</dbReference>
<feature type="compositionally biased region" description="Basic and acidic residues" evidence="2">
    <location>
        <begin position="1074"/>
        <end position="1083"/>
    </location>
</feature>
<accession>A0A2T7NHE3</accession>
<feature type="region of interest" description="Disordered" evidence="2">
    <location>
        <begin position="503"/>
        <end position="1110"/>
    </location>
</feature>
<dbReference type="SUPFAM" id="SSF54928">
    <property type="entry name" value="RNA-binding domain, RBD"/>
    <property type="match status" value="1"/>
</dbReference>
<dbReference type="STRING" id="400727.A0A2T7NHE3"/>
<keyword evidence="6" id="KW-1185">Reference proteome</keyword>
<feature type="compositionally biased region" description="Low complexity" evidence="2">
    <location>
        <begin position="836"/>
        <end position="849"/>
    </location>
</feature>
<feature type="compositionally biased region" description="Basic and acidic residues" evidence="2">
    <location>
        <begin position="1389"/>
        <end position="1462"/>
    </location>
</feature>
<feature type="compositionally biased region" description="Low complexity" evidence="2">
    <location>
        <begin position="856"/>
        <end position="868"/>
    </location>
</feature>
<feature type="compositionally biased region" description="Basic and acidic residues" evidence="2">
    <location>
        <begin position="614"/>
        <end position="645"/>
    </location>
</feature>
<dbReference type="InterPro" id="IPR052793">
    <property type="entry name" value="EJC-associated_protein"/>
</dbReference>
<dbReference type="InterPro" id="IPR032552">
    <property type="entry name" value="RSB_motif"/>
</dbReference>
<gene>
    <name evidence="5" type="ORF">C0Q70_18718</name>
</gene>
<dbReference type="EMBL" id="PZQS01000012">
    <property type="protein sequence ID" value="PVD20562.1"/>
    <property type="molecule type" value="Genomic_DNA"/>
</dbReference>
<dbReference type="Pfam" id="PF16294">
    <property type="entry name" value="RSB_motif"/>
    <property type="match status" value="1"/>
</dbReference>
<feature type="compositionally biased region" description="Basic and acidic residues" evidence="2">
    <location>
        <begin position="822"/>
        <end position="835"/>
    </location>
</feature>
<feature type="compositionally biased region" description="Basic and acidic residues" evidence="2">
    <location>
        <begin position="954"/>
        <end position="973"/>
    </location>
</feature>
<feature type="compositionally biased region" description="Polar residues" evidence="2">
    <location>
        <begin position="759"/>
        <end position="769"/>
    </location>
</feature>
<feature type="compositionally biased region" description="Basic and acidic residues" evidence="2">
    <location>
        <begin position="652"/>
        <end position="671"/>
    </location>
</feature>
<dbReference type="InterPro" id="IPR003034">
    <property type="entry name" value="SAP_dom"/>
</dbReference>
<dbReference type="SMART" id="SM00513">
    <property type="entry name" value="SAP"/>
    <property type="match status" value="1"/>
</dbReference>
<feature type="region of interest" description="Disordered" evidence="2">
    <location>
        <begin position="54"/>
        <end position="75"/>
    </location>
</feature>
<dbReference type="PANTHER" id="PTHR46589:SF1">
    <property type="entry name" value="APOPTOTIC CHROMATIN CONDENSATION INDUCER IN THE NUCLEUS"/>
    <property type="match status" value="1"/>
</dbReference>
<dbReference type="SUPFAM" id="SSF68906">
    <property type="entry name" value="SAP domain"/>
    <property type="match status" value="1"/>
</dbReference>
<keyword evidence="1" id="KW-0694">RNA-binding</keyword>
<evidence type="ECO:0000256" key="1">
    <source>
        <dbReference type="PROSITE-ProRule" id="PRU00176"/>
    </source>
</evidence>
<dbReference type="GO" id="GO:0008380">
    <property type="term" value="P:RNA splicing"/>
    <property type="evidence" value="ECO:0007669"/>
    <property type="project" value="TreeGrafter"/>
</dbReference>
<feature type="compositionally biased region" description="Basic and acidic residues" evidence="2">
    <location>
        <begin position="1037"/>
        <end position="1062"/>
    </location>
</feature>
<feature type="compositionally biased region" description="Basic and acidic residues" evidence="2">
    <location>
        <begin position="1090"/>
        <end position="1110"/>
    </location>
</feature>
<feature type="compositionally biased region" description="Basic and acidic residues" evidence="2">
    <location>
        <begin position="914"/>
        <end position="923"/>
    </location>
</feature>
<feature type="region of interest" description="Disordered" evidence="2">
    <location>
        <begin position="1236"/>
        <end position="1359"/>
    </location>
</feature>